<evidence type="ECO:0000256" key="16">
    <source>
        <dbReference type="PIRSR" id="PIRSR000386-1"/>
    </source>
</evidence>
<dbReference type="NCBIfam" id="NF000648">
    <property type="entry name" value="PRK00026.1"/>
    <property type="match status" value="1"/>
</dbReference>
<accession>A0A2K8NW52</accession>
<evidence type="ECO:0000256" key="4">
    <source>
        <dbReference type="ARBA" id="ARBA00011738"/>
    </source>
</evidence>
<evidence type="ECO:0000256" key="11">
    <source>
        <dbReference type="ARBA" id="ARBA00022694"/>
    </source>
</evidence>
<keyword evidence="11 15" id="KW-0819">tRNA processing</keyword>
<reference evidence="19 20" key="1">
    <citation type="submission" date="2017-11" db="EMBL/GenBank/DDBJ databases">
        <title>Genome sequence of Entomoplasma luminosum PIMN-1 (ATCC 49195).</title>
        <authorList>
            <person name="Lo W.-S."/>
            <person name="Gasparich G.E."/>
            <person name="Kuo C.-H."/>
        </authorList>
    </citation>
    <scope>NUCLEOTIDE SEQUENCE [LARGE SCALE GENOMIC DNA]</scope>
    <source>
        <strain evidence="19 20">PIMN-1</strain>
    </source>
</reference>
<comment type="subunit">
    <text evidence="4 15 17">Homodimer.</text>
</comment>
<feature type="binding site" evidence="15 16">
    <location>
        <begin position="130"/>
        <end position="135"/>
    </location>
    <ligand>
        <name>S-adenosyl-L-methionine</name>
        <dbReference type="ChEBI" id="CHEBI:59789"/>
    </ligand>
</feature>
<protein>
    <recommendedName>
        <fullName evidence="6 15">tRNA (guanine-N(1)-)-methyltransferase</fullName>
        <ecNumber evidence="5 15">2.1.1.228</ecNumber>
    </recommendedName>
    <alternativeName>
        <fullName evidence="12 15">M1G-methyltransferase</fullName>
    </alternativeName>
    <alternativeName>
        <fullName evidence="13 15">tRNA [GM37] methyltransferase</fullName>
    </alternativeName>
</protein>
<gene>
    <name evidence="15 19" type="primary">trmD</name>
    <name evidence="19" type="ORF">ELUMI_v1c07060</name>
</gene>
<dbReference type="GO" id="GO:0002939">
    <property type="term" value="P:tRNA N1-guanine methylation"/>
    <property type="evidence" value="ECO:0007669"/>
    <property type="project" value="TreeGrafter"/>
</dbReference>
<dbReference type="PANTHER" id="PTHR46417:SF1">
    <property type="entry name" value="TRNA (GUANINE-N(1)-)-METHYLTRANSFERASE"/>
    <property type="match status" value="1"/>
</dbReference>
<sequence>MKFSIITLFPKTIQAYIEESIIKKALERNLLEVEIIDLRDYTTLKQNQVDEYQFGGGKGMVLMVEPIVKSIEAIKTKNSWIILTTPQGKTWNQNLAKQSVQDHDHIIIICGHYEGYDERVLEYVDQEISIGDYVLTGGEIPALVILDSMTRSIPDVIKKESFANDSFENDLLDYPVYTKPVDFRGSKVPDVLLSGHHANIQKFRDEQQVINTWNKRPDLINESKLNKNQKAILNKLKKGESYEYKTNKSN</sequence>
<evidence type="ECO:0000256" key="1">
    <source>
        <dbReference type="ARBA" id="ARBA00002634"/>
    </source>
</evidence>
<dbReference type="CDD" id="cd18080">
    <property type="entry name" value="TrmD-like"/>
    <property type="match status" value="1"/>
</dbReference>
<comment type="similarity">
    <text evidence="3 15 17">Belongs to the RNA methyltransferase TrmD family.</text>
</comment>
<dbReference type="InterPro" id="IPR029028">
    <property type="entry name" value="Alpha/beta_knot_MTases"/>
</dbReference>
<dbReference type="Pfam" id="PF01746">
    <property type="entry name" value="tRNA_m1G_MT"/>
    <property type="match status" value="1"/>
</dbReference>
<dbReference type="RefSeq" id="WP_025734582.1">
    <property type="nucleotide sequence ID" value="NZ_CP024963.1"/>
</dbReference>
<evidence type="ECO:0000256" key="9">
    <source>
        <dbReference type="ARBA" id="ARBA00022679"/>
    </source>
</evidence>
<keyword evidence="20" id="KW-1185">Reference proteome</keyword>
<dbReference type="HAMAP" id="MF_00605">
    <property type="entry name" value="TrmD"/>
    <property type="match status" value="1"/>
</dbReference>
<dbReference type="Gene3D" id="1.10.1270.20">
    <property type="entry name" value="tRNA(m1g37)methyltransferase, domain 2"/>
    <property type="match status" value="1"/>
</dbReference>
<evidence type="ECO:0000313" key="19">
    <source>
        <dbReference type="EMBL" id="ATZ17428.1"/>
    </source>
</evidence>
<dbReference type="KEGG" id="elj:ELUMI_v1c07060"/>
<comment type="catalytic activity">
    <reaction evidence="14 15 17">
        <text>guanosine(37) in tRNA + S-adenosyl-L-methionine = N(1)-methylguanosine(37) in tRNA + S-adenosyl-L-homocysteine + H(+)</text>
        <dbReference type="Rhea" id="RHEA:36899"/>
        <dbReference type="Rhea" id="RHEA-COMP:10145"/>
        <dbReference type="Rhea" id="RHEA-COMP:10147"/>
        <dbReference type="ChEBI" id="CHEBI:15378"/>
        <dbReference type="ChEBI" id="CHEBI:57856"/>
        <dbReference type="ChEBI" id="CHEBI:59789"/>
        <dbReference type="ChEBI" id="CHEBI:73542"/>
        <dbReference type="ChEBI" id="CHEBI:74269"/>
        <dbReference type="EC" id="2.1.1.228"/>
    </reaction>
</comment>
<evidence type="ECO:0000256" key="13">
    <source>
        <dbReference type="ARBA" id="ARBA00033392"/>
    </source>
</evidence>
<evidence type="ECO:0000256" key="6">
    <source>
        <dbReference type="ARBA" id="ARBA00014679"/>
    </source>
</evidence>
<evidence type="ECO:0000259" key="18">
    <source>
        <dbReference type="Pfam" id="PF01746"/>
    </source>
</evidence>
<evidence type="ECO:0000256" key="17">
    <source>
        <dbReference type="RuleBase" id="RU003464"/>
    </source>
</evidence>
<comment type="subcellular location">
    <subcellularLocation>
        <location evidence="2 15 17">Cytoplasm</location>
    </subcellularLocation>
</comment>
<dbReference type="GO" id="GO:0005829">
    <property type="term" value="C:cytosol"/>
    <property type="evidence" value="ECO:0007669"/>
    <property type="project" value="TreeGrafter"/>
</dbReference>
<dbReference type="NCBIfam" id="TIGR00088">
    <property type="entry name" value="trmD"/>
    <property type="match status" value="1"/>
</dbReference>
<feature type="binding site" evidence="15 16">
    <location>
        <position position="111"/>
    </location>
    <ligand>
        <name>S-adenosyl-L-methionine</name>
        <dbReference type="ChEBI" id="CHEBI:59789"/>
    </ligand>
</feature>
<keyword evidence="7 15" id="KW-0963">Cytoplasm</keyword>
<dbReference type="FunFam" id="3.40.1280.10:FF:000001">
    <property type="entry name" value="tRNA (guanine-N(1)-)-methyltransferase"/>
    <property type="match status" value="1"/>
</dbReference>
<dbReference type="InterPro" id="IPR029026">
    <property type="entry name" value="tRNA_m1G_MTases_N"/>
</dbReference>
<proteinExistence type="inferred from homology"/>
<comment type="function">
    <text evidence="1 15 17">Specifically methylates guanosine-37 in various tRNAs.</text>
</comment>
<evidence type="ECO:0000256" key="8">
    <source>
        <dbReference type="ARBA" id="ARBA00022603"/>
    </source>
</evidence>
<evidence type="ECO:0000256" key="14">
    <source>
        <dbReference type="ARBA" id="ARBA00047783"/>
    </source>
</evidence>
<evidence type="ECO:0000256" key="12">
    <source>
        <dbReference type="ARBA" id="ARBA00029736"/>
    </source>
</evidence>
<dbReference type="OrthoDB" id="9807416at2"/>
<feature type="domain" description="tRNA methyltransferase TRMD/TRM10-type" evidence="18">
    <location>
        <begin position="1"/>
        <end position="221"/>
    </location>
</feature>
<evidence type="ECO:0000256" key="5">
    <source>
        <dbReference type="ARBA" id="ARBA00012807"/>
    </source>
</evidence>
<keyword evidence="9 15" id="KW-0808">Transferase</keyword>
<organism evidence="19 20">
    <name type="scientific">Williamsoniiplasma luminosum</name>
    <dbReference type="NCBI Taxonomy" id="214888"/>
    <lineage>
        <taxon>Bacteria</taxon>
        <taxon>Bacillati</taxon>
        <taxon>Mycoplasmatota</taxon>
        <taxon>Mollicutes</taxon>
        <taxon>Entomoplasmatales</taxon>
        <taxon>Williamsoniiplasma</taxon>
    </lineage>
</organism>
<evidence type="ECO:0000313" key="20">
    <source>
        <dbReference type="Proteomes" id="UP000232063"/>
    </source>
</evidence>
<evidence type="ECO:0000256" key="15">
    <source>
        <dbReference type="HAMAP-Rule" id="MF_00605"/>
    </source>
</evidence>
<dbReference type="SUPFAM" id="SSF75217">
    <property type="entry name" value="alpha/beta knot"/>
    <property type="match status" value="1"/>
</dbReference>
<dbReference type="AlphaFoldDB" id="A0A2K8NW52"/>
<evidence type="ECO:0000256" key="10">
    <source>
        <dbReference type="ARBA" id="ARBA00022691"/>
    </source>
</evidence>
<evidence type="ECO:0000256" key="2">
    <source>
        <dbReference type="ARBA" id="ARBA00004496"/>
    </source>
</evidence>
<dbReference type="InterPro" id="IPR016009">
    <property type="entry name" value="tRNA_MeTrfase_TRMD/TRM10"/>
</dbReference>
<dbReference type="FunFam" id="1.10.1270.20:FF:000001">
    <property type="entry name" value="tRNA (guanine-N(1)-)-methyltransferase"/>
    <property type="match status" value="1"/>
</dbReference>
<dbReference type="EC" id="2.1.1.228" evidence="5 15"/>
<name>A0A2K8NW52_9MOLU</name>
<dbReference type="Gene3D" id="3.40.1280.10">
    <property type="match status" value="1"/>
</dbReference>
<dbReference type="InterPro" id="IPR023148">
    <property type="entry name" value="tRNA_m1G_MeTrfase_C_sf"/>
</dbReference>
<dbReference type="Proteomes" id="UP000232063">
    <property type="component" value="Chromosome"/>
</dbReference>
<dbReference type="GO" id="GO:0052906">
    <property type="term" value="F:tRNA (guanine(37)-N1)-methyltransferase activity"/>
    <property type="evidence" value="ECO:0007669"/>
    <property type="project" value="UniProtKB-UniRule"/>
</dbReference>
<evidence type="ECO:0000256" key="3">
    <source>
        <dbReference type="ARBA" id="ARBA00007630"/>
    </source>
</evidence>
<keyword evidence="8 15" id="KW-0489">Methyltransferase</keyword>
<dbReference type="InterPro" id="IPR002649">
    <property type="entry name" value="tRNA_m1G_MeTrfase_TrmD"/>
</dbReference>
<evidence type="ECO:0000256" key="7">
    <source>
        <dbReference type="ARBA" id="ARBA00022490"/>
    </source>
</evidence>
<dbReference type="EMBL" id="CP024963">
    <property type="protein sequence ID" value="ATZ17428.1"/>
    <property type="molecule type" value="Genomic_DNA"/>
</dbReference>
<keyword evidence="10 15" id="KW-0949">S-adenosyl-L-methionine</keyword>
<dbReference type="PIRSF" id="PIRSF000386">
    <property type="entry name" value="tRNA_mtase"/>
    <property type="match status" value="1"/>
</dbReference>
<dbReference type="PANTHER" id="PTHR46417">
    <property type="entry name" value="TRNA (GUANINE-N(1)-)-METHYLTRANSFERASE"/>
    <property type="match status" value="1"/>
</dbReference>